<dbReference type="AlphaFoldDB" id="A0A1R3GU14"/>
<organism evidence="2 3">
    <name type="scientific">Corchorus capsularis</name>
    <name type="common">Jute</name>
    <dbReference type="NCBI Taxonomy" id="210143"/>
    <lineage>
        <taxon>Eukaryota</taxon>
        <taxon>Viridiplantae</taxon>
        <taxon>Streptophyta</taxon>
        <taxon>Embryophyta</taxon>
        <taxon>Tracheophyta</taxon>
        <taxon>Spermatophyta</taxon>
        <taxon>Magnoliopsida</taxon>
        <taxon>eudicotyledons</taxon>
        <taxon>Gunneridae</taxon>
        <taxon>Pentapetalae</taxon>
        <taxon>rosids</taxon>
        <taxon>malvids</taxon>
        <taxon>Malvales</taxon>
        <taxon>Malvaceae</taxon>
        <taxon>Grewioideae</taxon>
        <taxon>Apeibeae</taxon>
        <taxon>Corchorus</taxon>
    </lineage>
</organism>
<sequence>MKRASINSRQQYNSVDEEAKARLKHQNLLQEFLELQKEFVGKKKKLQAVKQKRETLLAEVQFLRQRYSYLSMIRSQEYEVEQDLVQSQNPYMQTQMLAKDHGIDVPVEEKPCSPPNPYAVYEEGVGRSQVDVQASTRKEKKLKNKLMNGKRVGKKKISWQDQVAVNV</sequence>
<accession>A0A1R3GU14</accession>
<dbReference type="Proteomes" id="UP000188268">
    <property type="component" value="Unassembled WGS sequence"/>
</dbReference>
<evidence type="ECO:0000313" key="2">
    <source>
        <dbReference type="EMBL" id="OMO61546.1"/>
    </source>
</evidence>
<dbReference type="PANTHER" id="PTHR34807:SF6">
    <property type="entry name" value="MYB-CC TYPE TRANSCRIPTION FACTOR LHEQLE-CONTAINING DOMAIN-CONTAINING PROTEIN"/>
    <property type="match status" value="1"/>
</dbReference>
<keyword evidence="3" id="KW-1185">Reference proteome</keyword>
<gene>
    <name evidence="2" type="ORF">CCACVL1_23418</name>
</gene>
<comment type="caution">
    <text evidence="2">The sequence shown here is derived from an EMBL/GenBank/DDBJ whole genome shotgun (WGS) entry which is preliminary data.</text>
</comment>
<name>A0A1R3GU14_COCAP</name>
<protein>
    <submittedName>
        <fullName evidence="2">Uncharacterized protein</fullName>
    </submittedName>
</protein>
<dbReference type="OrthoDB" id="1295445at2759"/>
<evidence type="ECO:0000313" key="3">
    <source>
        <dbReference type="Proteomes" id="UP000188268"/>
    </source>
</evidence>
<keyword evidence="1" id="KW-0175">Coiled coil</keyword>
<proteinExistence type="predicted"/>
<dbReference type="PANTHER" id="PTHR34807">
    <property type="entry name" value="OS08G0270800 PROTEIN"/>
    <property type="match status" value="1"/>
</dbReference>
<evidence type="ECO:0000256" key="1">
    <source>
        <dbReference type="SAM" id="Coils"/>
    </source>
</evidence>
<dbReference type="Gramene" id="OMO61546">
    <property type="protein sequence ID" value="OMO61546"/>
    <property type="gene ID" value="CCACVL1_23418"/>
</dbReference>
<feature type="coiled-coil region" evidence="1">
    <location>
        <begin position="18"/>
        <end position="66"/>
    </location>
</feature>
<reference evidence="2 3" key="1">
    <citation type="submission" date="2013-09" db="EMBL/GenBank/DDBJ databases">
        <title>Corchorus capsularis genome sequencing.</title>
        <authorList>
            <person name="Alam M."/>
            <person name="Haque M.S."/>
            <person name="Islam M.S."/>
            <person name="Emdad E.M."/>
            <person name="Islam M.M."/>
            <person name="Ahmed B."/>
            <person name="Halim A."/>
            <person name="Hossen Q.M.M."/>
            <person name="Hossain M.Z."/>
            <person name="Ahmed R."/>
            <person name="Khan M.M."/>
            <person name="Islam R."/>
            <person name="Rashid M.M."/>
            <person name="Khan S.A."/>
            <person name="Rahman M.S."/>
            <person name="Alam M."/>
        </authorList>
    </citation>
    <scope>NUCLEOTIDE SEQUENCE [LARGE SCALE GENOMIC DNA]</scope>
    <source>
        <strain evidence="3">cv. CVL-1</strain>
        <tissue evidence="2">Whole seedling</tissue>
    </source>
</reference>
<dbReference type="OMA" id="WQDQVAF"/>
<dbReference type="EMBL" id="AWWV01013425">
    <property type="protein sequence ID" value="OMO61546.1"/>
    <property type="molecule type" value="Genomic_DNA"/>
</dbReference>